<dbReference type="Proteomes" id="UP000499080">
    <property type="component" value="Unassembled WGS sequence"/>
</dbReference>
<evidence type="ECO:0000313" key="2">
    <source>
        <dbReference type="Proteomes" id="UP000499080"/>
    </source>
</evidence>
<dbReference type="EMBL" id="BGPR01000064">
    <property type="protein sequence ID" value="GBL89323.1"/>
    <property type="molecule type" value="Genomic_DNA"/>
</dbReference>
<dbReference type="AlphaFoldDB" id="A0A4Y2BBA8"/>
<evidence type="ECO:0000313" key="1">
    <source>
        <dbReference type="EMBL" id="GBL89323.1"/>
    </source>
</evidence>
<organism evidence="1 2">
    <name type="scientific">Araneus ventricosus</name>
    <name type="common">Orbweaver spider</name>
    <name type="synonym">Epeira ventricosa</name>
    <dbReference type="NCBI Taxonomy" id="182803"/>
    <lineage>
        <taxon>Eukaryota</taxon>
        <taxon>Metazoa</taxon>
        <taxon>Ecdysozoa</taxon>
        <taxon>Arthropoda</taxon>
        <taxon>Chelicerata</taxon>
        <taxon>Arachnida</taxon>
        <taxon>Araneae</taxon>
        <taxon>Araneomorphae</taxon>
        <taxon>Entelegynae</taxon>
        <taxon>Araneoidea</taxon>
        <taxon>Araneidae</taxon>
        <taxon>Araneus</taxon>
    </lineage>
</organism>
<protein>
    <submittedName>
        <fullName evidence="1">Uncharacterized protein</fullName>
    </submittedName>
</protein>
<comment type="caution">
    <text evidence="1">The sequence shown here is derived from an EMBL/GenBank/DDBJ whole genome shotgun (WGS) entry which is preliminary data.</text>
</comment>
<accession>A0A4Y2BBA8</accession>
<sequence length="117" mass="13341">MMDEKNPYDLIWHFKGADARHDAHVTVTSLFCSVLASFNPNILQGRGGIVVRSRPRDRRVEGSKSDSTEDPPCYAVEADCKKRQVLVVLHRQITVTLFCLRAEDAMFREMSFGSRRV</sequence>
<reference evidence="1 2" key="1">
    <citation type="journal article" date="2019" name="Sci. Rep.">
        <title>Orb-weaving spider Araneus ventricosus genome elucidates the spidroin gene catalogue.</title>
        <authorList>
            <person name="Kono N."/>
            <person name="Nakamura H."/>
            <person name="Ohtoshi R."/>
            <person name="Moran D.A.P."/>
            <person name="Shinohara A."/>
            <person name="Yoshida Y."/>
            <person name="Fujiwara M."/>
            <person name="Mori M."/>
            <person name="Tomita M."/>
            <person name="Arakawa K."/>
        </authorList>
    </citation>
    <scope>NUCLEOTIDE SEQUENCE [LARGE SCALE GENOMIC DNA]</scope>
</reference>
<name>A0A4Y2BBA8_ARAVE</name>
<gene>
    <name evidence="1" type="ORF">AVEN_225852_1</name>
</gene>
<proteinExistence type="predicted"/>
<keyword evidence="2" id="KW-1185">Reference proteome</keyword>